<protein>
    <recommendedName>
        <fullName evidence="9">PQ-loop-domain-containing protein</fullName>
    </recommendedName>
</protein>
<dbReference type="PANTHER" id="PTHR14856:SF9">
    <property type="entry name" value="PQ-LOOP REPEAT-CONTAINING PROTEIN 1"/>
    <property type="match status" value="1"/>
</dbReference>
<dbReference type="STRING" id="1754190.A0A1Y2FV45"/>
<sequence length="759" mass="86283">MDFYTLVERIIQVSMVVFPVSPYYSQYKKIKNDPNGRKGFSRHVCGFLYGKRFDVTLLCQAIAMFTVQFILLHASKLDVRIIYLKTGKEWIYKSFTLYLVLIITISFILSIFGHFFNDSYIYLEIIGFIGVSIEAAVPIPQAIRNYKNKSVKGFSKVVLIVWYTGDTCKVCYHGFMHTPHQFFICGLFQLFMDVVITSQWIHYSKSGNTWYDKYARKYGLYYENNDLLEDDDSCNDYSYDESHKYKKYKALSTSSGNDIIISSTSSDITTESSQSTVFNNNRPDNDNNEIYNYIASSDKQENEKYISSQSKKSKEETNKISNIKTYSENKNSDINCNLINNNTDQYILRKNSHDSTKSTYSSDGIEGSDTFVEKESDIIEQKLYSISSSSSHESNNMCKKSKIKPIDEEMKSDEYSKLNPSLNKISFKKMTSTTNNNSKNNQSSISITKHNNNNNNNNNVIPIHNDFIDNHYSIKPITTVNNKVKTIVKKKNFSISNLKNEKSNNIEEELKTSTNLPNSTQSSTNATTINIHGYSPFMTSSIKNDNATIFIDNFSDTEKNSKDITNNILNNKNNITININNKILRIKNSYHSIFSAPAIIETPIPLYSQHEPPEFSILLSDHPNVHNKINKKLNTSLTKTSTLAIAINNSKALNTVSSILTSPFSSGLSKINSKFQNSKKAKAKADAEAAFQAEIDMAFDGDDFERDIRDGIGFKSLKNKSFNRKKESNSRNPSATSTNGIDFKTKLKNWTGFAIIEVV</sequence>
<evidence type="ECO:0000256" key="4">
    <source>
        <dbReference type="ARBA" id="ARBA00023136"/>
    </source>
</evidence>
<keyword evidence="4 6" id="KW-0472">Membrane</keyword>
<dbReference type="GO" id="GO:0042147">
    <property type="term" value="P:retrograde transport, endosome to Golgi"/>
    <property type="evidence" value="ECO:0007669"/>
    <property type="project" value="TreeGrafter"/>
</dbReference>
<dbReference type="EMBL" id="MCOG01000002">
    <property type="protein sequence ID" value="ORY86565.1"/>
    <property type="molecule type" value="Genomic_DNA"/>
</dbReference>
<keyword evidence="2 6" id="KW-0812">Transmembrane</keyword>
<feature type="transmembrane region" description="Helical" evidence="6">
    <location>
        <begin position="121"/>
        <end position="139"/>
    </location>
</feature>
<dbReference type="InterPro" id="IPR052241">
    <property type="entry name" value="SLC66/Scramblase_ANY1"/>
</dbReference>
<evidence type="ECO:0000256" key="2">
    <source>
        <dbReference type="ARBA" id="ARBA00022692"/>
    </source>
</evidence>
<dbReference type="InterPro" id="IPR006603">
    <property type="entry name" value="PQ-loop_rpt"/>
</dbReference>
<dbReference type="GO" id="GO:0045332">
    <property type="term" value="P:phospholipid translocation"/>
    <property type="evidence" value="ECO:0007669"/>
    <property type="project" value="TreeGrafter"/>
</dbReference>
<organism evidence="7 8">
    <name type="scientific">Neocallimastix californiae</name>
    <dbReference type="NCBI Taxonomy" id="1754190"/>
    <lineage>
        <taxon>Eukaryota</taxon>
        <taxon>Fungi</taxon>
        <taxon>Fungi incertae sedis</taxon>
        <taxon>Chytridiomycota</taxon>
        <taxon>Chytridiomycota incertae sedis</taxon>
        <taxon>Neocallimastigomycetes</taxon>
        <taxon>Neocallimastigales</taxon>
        <taxon>Neocallimastigaceae</taxon>
        <taxon>Neocallimastix</taxon>
    </lineage>
</organism>
<dbReference type="Proteomes" id="UP000193920">
    <property type="component" value="Unassembled WGS sequence"/>
</dbReference>
<evidence type="ECO:0000256" key="3">
    <source>
        <dbReference type="ARBA" id="ARBA00022989"/>
    </source>
</evidence>
<evidence type="ECO:0000256" key="5">
    <source>
        <dbReference type="SAM" id="MobiDB-lite"/>
    </source>
</evidence>
<accession>A0A1Y2FV45</accession>
<dbReference type="Pfam" id="PF04193">
    <property type="entry name" value="PQ-loop"/>
    <property type="match status" value="1"/>
</dbReference>
<proteinExistence type="predicted"/>
<feature type="transmembrane region" description="Helical" evidence="6">
    <location>
        <begin position="55"/>
        <end position="74"/>
    </location>
</feature>
<dbReference type="PANTHER" id="PTHR14856">
    <property type="entry name" value="PQ-LOOP REPEAT-CONTAINING PROTEIN 1-LIKE PROTEIN"/>
    <property type="match status" value="1"/>
</dbReference>
<evidence type="ECO:0000256" key="6">
    <source>
        <dbReference type="SAM" id="Phobius"/>
    </source>
</evidence>
<dbReference type="SMART" id="SM00679">
    <property type="entry name" value="CTNS"/>
    <property type="match status" value="1"/>
</dbReference>
<dbReference type="OrthoDB" id="292213at2759"/>
<keyword evidence="8" id="KW-1185">Reference proteome</keyword>
<name>A0A1Y2FV45_9FUNG</name>
<comment type="caution">
    <text evidence="7">The sequence shown here is derived from an EMBL/GenBank/DDBJ whole genome shotgun (WGS) entry which is preliminary data.</text>
</comment>
<keyword evidence="3 6" id="KW-1133">Transmembrane helix</keyword>
<feature type="transmembrane region" description="Helical" evidence="6">
    <location>
        <begin position="95"/>
        <end position="115"/>
    </location>
</feature>
<comment type="subcellular location">
    <subcellularLocation>
        <location evidence="1">Membrane</location>
        <topology evidence="1">Multi-pass membrane protein</topology>
    </subcellularLocation>
</comment>
<evidence type="ECO:0000313" key="8">
    <source>
        <dbReference type="Proteomes" id="UP000193920"/>
    </source>
</evidence>
<gene>
    <name evidence="7" type="ORF">LY90DRAFT_498799</name>
</gene>
<feature type="region of interest" description="Disordered" evidence="5">
    <location>
        <begin position="431"/>
        <end position="457"/>
    </location>
</feature>
<dbReference type="GO" id="GO:0016020">
    <property type="term" value="C:membrane"/>
    <property type="evidence" value="ECO:0007669"/>
    <property type="project" value="UniProtKB-SubCell"/>
</dbReference>
<dbReference type="GO" id="GO:0005829">
    <property type="term" value="C:cytosol"/>
    <property type="evidence" value="ECO:0007669"/>
    <property type="project" value="GOC"/>
</dbReference>
<evidence type="ECO:0000313" key="7">
    <source>
        <dbReference type="EMBL" id="ORY86565.1"/>
    </source>
</evidence>
<evidence type="ECO:0008006" key="9">
    <source>
        <dbReference type="Google" id="ProtNLM"/>
    </source>
</evidence>
<reference evidence="7 8" key="1">
    <citation type="submission" date="2016-08" db="EMBL/GenBank/DDBJ databases">
        <title>A Parts List for Fungal Cellulosomes Revealed by Comparative Genomics.</title>
        <authorList>
            <consortium name="DOE Joint Genome Institute"/>
            <person name="Haitjema C.H."/>
            <person name="Gilmore S.P."/>
            <person name="Henske J.K."/>
            <person name="Solomon K.V."/>
            <person name="De Groot R."/>
            <person name="Kuo A."/>
            <person name="Mondo S.J."/>
            <person name="Salamov A.A."/>
            <person name="Labutti K."/>
            <person name="Zhao Z."/>
            <person name="Chiniquy J."/>
            <person name="Barry K."/>
            <person name="Brewer H.M."/>
            <person name="Purvine S.O."/>
            <person name="Wright A.T."/>
            <person name="Boxma B."/>
            <person name="Van Alen T."/>
            <person name="Hackstein J.H."/>
            <person name="Baker S.E."/>
            <person name="Grigoriev I.V."/>
            <person name="O'Malley M.A."/>
        </authorList>
    </citation>
    <scope>NUCLEOTIDE SEQUENCE [LARGE SCALE GENOMIC DNA]</scope>
    <source>
        <strain evidence="7 8">G1</strain>
    </source>
</reference>
<dbReference type="AlphaFoldDB" id="A0A1Y2FV45"/>
<dbReference type="Gene3D" id="1.20.1280.290">
    <property type="match status" value="1"/>
</dbReference>
<dbReference type="GO" id="GO:0005802">
    <property type="term" value="C:trans-Golgi network"/>
    <property type="evidence" value="ECO:0007669"/>
    <property type="project" value="TreeGrafter"/>
</dbReference>
<evidence type="ECO:0000256" key="1">
    <source>
        <dbReference type="ARBA" id="ARBA00004141"/>
    </source>
</evidence>
<dbReference type="GO" id="GO:0005768">
    <property type="term" value="C:endosome"/>
    <property type="evidence" value="ECO:0007669"/>
    <property type="project" value="TreeGrafter"/>
</dbReference>